<comment type="caution">
    <text evidence="2">The sequence shown here is derived from an EMBL/GenBank/DDBJ whole genome shotgun (WGS) entry which is preliminary data.</text>
</comment>
<proteinExistence type="predicted"/>
<evidence type="ECO:0000256" key="1">
    <source>
        <dbReference type="SAM" id="MobiDB-lite"/>
    </source>
</evidence>
<evidence type="ECO:0000313" key="3">
    <source>
        <dbReference type="Proteomes" id="UP000324897"/>
    </source>
</evidence>
<reference evidence="2 3" key="1">
    <citation type="journal article" date="2019" name="Sci. Rep.">
        <title>A high-quality genome of Eragrostis curvula grass provides insights into Poaceae evolution and supports new strategies to enhance forage quality.</title>
        <authorList>
            <person name="Carballo J."/>
            <person name="Santos B.A.C.M."/>
            <person name="Zappacosta D."/>
            <person name="Garbus I."/>
            <person name="Selva J.P."/>
            <person name="Gallo C.A."/>
            <person name="Diaz A."/>
            <person name="Albertini E."/>
            <person name="Caccamo M."/>
            <person name="Echenique V."/>
        </authorList>
    </citation>
    <scope>NUCLEOTIDE SEQUENCE [LARGE SCALE GENOMIC DNA]</scope>
    <source>
        <strain evidence="3">cv. Victoria</strain>
        <tissue evidence="2">Leaf</tissue>
    </source>
</reference>
<name>A0A5J9VP73_9POAL</name>
<dbReference type="PANTHER" id="PTHR37255">
    <property type="entry name" value="OS07G0669600 PROTEIN"/>
    <property type="match status" value="1"/>
</dbReference>
<dbReference type="PANTHER" id="PTHR37255:SF1">
    <property type="entry name" value="OS07G0669600 PROTEIN"/>
    <property type="match status" value="1"/>
</dbReference>
<dbReference type="OrthoDB" id="1931944at2759"/>
<dbReference type="Proteomes" id="UP000324897">
    <property type="component" value="Chromosome 4"/>
</dbReference>
<dbReference type="EMBL" id="RWGY01000007">
    <property type="protein sequence ID" value="TVU37306.1"/>
    <property type="molecule type" value="Genomic_DNA"/>
</dbReference>
<feature type="compositionally biased region" description="Acidic residues" evidence="1">
    <location>
        <begin position="159"/>
        <end position="169"/>
    </location>
</feature>
<evidence type="ECO:0000313" key="2">
    <source>
        <dbReference type="EMBL" id="TVU37306.1"/>
    </source>
</evidence>
<feature type="compositionally biased region" description="Pro residues" evidence="1">
    <location>
        <begin position="74"/>
        <end position="83"/>
    </location>
</feature>
<feature type="compositionally biased region" description="Basic residues" evidence="1">
    <location>
        <begin position="195"/>
        <end position="210"/>
    </location>
</feature>
<feature type="compositionally biased region" description="Basic and acidic residues" evidence="1">
    <location>
        <begin position="1"/>
        <end position="17"/>
    </location>
</feature>
<feature type="non-terminal residue" evidence="2">
    <location>
        <position position="1"/>
    </location>
</feature>
<gene>
    <name evidence="2" type="ORF">EJB05_10615</name>
</gene>
<feature type="region of interest" description="Disordered" evidence="1">
    <location>
        <begin position="62"/>
        <end position="98"/>
    </location>
</feature>
<feature type="region of interest" description="Disordered" evidence="1">
    <location>
        <begin position="1"/>
        <end position="42"/>
    </location>
</feature>
<accession>A0A5J9VP73</accession>
<keyword evidence="3" id="KW-1185">Reference proteome</keyword>
<sequence length="260" mass="28508">FKQRKAEELLTRAHGGEVTRSGFSAGATRPQEPNRPNQSRLPFLLFPAGGDMAAAAGDLSDEERRALRGSKFAPLPPPPPSSRPQPRMAHPGGPLTTNKAAALAKFLERKLQQPEGLDSLNPDLVKLAVKNAKETIKASKGEASTSGRVVRHVSSFGDGSEDSEDSNDEAEAKGIKRKRINKKPKAYKDDVDLSKKKKKKKNKKKKKKGKDSRIELSSLSLQMSLERQCFDSTVCLSSVRDYFQVMVVCSNADDQLPIEL</sequence>
<feature type="region of interest" description="Disordered" evidence="1">
    <location>
        <begin position="138"/>
        <end position="213"/>
    </location>
</feature>
<protein>
    <submittedName>
        <fullName evidence="2">Uncharacterized protein</fullName>
    </submittedName>
</protein>
<organism evidence="2 3">
    <name type="scientific">Eragrostis curvula</name>
    <name type="common">weeping love grass</name>
    <dbReference type="NCBI Taxonomy" id="38414"/>
    <lineage>
        <taxon>Eukaryota</taxon>
        <taxon>Viridiplantae</taxon>
        <taxon>Streptophyta</taxon>
        <taxon>Embryophyta</taxon>
        <taxon>Tracheophyta</taxon>
        <taxon>Spermatophyta</taxon>
        <taxon>Magnoliopsida</taxon>
        <taxon>Liliopsida</taxon>
        <taxon>Poales</taxon>
        <taxon>Poaceae</taxon>
        <taxon>PACMAD clade</taxon>
        <taxon>Chloridoideae</taxon>
        <taxon>Eragrostideae</taxon>
        <taxon>Eragrostidinae</taxon>
        <taxon>Eragrostis</taxon>
    </lineage>
</organism>
<feature type="compositionally biased region" description="Basic residues" evidence="1">
    <location>
        <begin position="175"/>
        <end position="185"/>
    </location>
</feature>
<dbReference type="AlphaFoldDB" id="A0A5J9VP73"/>
<dbReference type="Gramene" id="TVU37306">
    <property type="protein sequence ID" value="TVU37306"/>
    <property type="gene ID" value="EJB05_10615"/>
</dbReference>